<sequence>MEVFRDSLWTDSDMGTHSRPNEAWPPLADFTGLGHWGRGRDVEGKRRQVCNRTLIPLFDEDTGLIVLAGLGDTVMDCFEVSSSEPFLSPVSHCLVDNPTRGAAVVPKLSLDVMSCEVMRVLQLTDGCIVPVSYQVPRKRSGQEFHDDLFPDTVGATPSMSAEEWWQGGNKQVEKVSINPDRQPKPKASTVKQMPAKKEVVSVGSKEDPARGCSTSSSPLTTPSSSAEPSRSPSSNSGLSSGFLPSPSANQSAKAIQSLMGPTSKFRHIQGAVMHRDTHITNIRGLNLTTPGECDGFCVNRQRLAVPLAISGGQIAIFERSQPGRQPDTNLPTIQNSVNVADFSWDPFDTHRLVVAGDDAKIRVWQVPEGGLKETLTEPELILQGHTEKIYSIKCHPLASGLLVSSSYDLTVRLWNLESGEQVKILTGHQEQVFSMAWSPDGKLLATVCKDGKVRIYDPRKSTAPVQEGPGPDGPRGARILWVCEGKYLLVSGFDSRSDRLLCLYSADSLSSGAFASTQVDVSPSTLIPFYDPDNSVVILTGKGDTRVHVYEIVTEEPYFMECSSFRVSRAAEGLGLSPKD</sequence>
<reference evidence="12" key="1">
    <citation type="submission" date="2020-03" db="EMBL/GenBank/DDBJ databases">
        <authorList>
            <person name="Weist P."/>
        </authorList>
    </citation>
    <scope>NUCLEOTIDE SEQUENCE</scope>
</reference>
<dbReference type="Proteomes" id="UP001153269">
    <property type="component" value="Unassembled WGS sequence"/>
</dbReference>
<dbReference type="SUPFAM" id="SSF50978">
    <property type="entry name" value="WD40 repeat-like"/>
    <property type="match status" value="1"/>
</dbReference>
<dbReference type="GO" id="GO:0005737">
    <property type="term" value="C:cytoplasm"/>
    <property type="evidence" value="ECO:0007669"/>
    <property type="project" value="UniProtKB-SubCell"/>
</dbReference>
<evidence type="ECO:0000256" key="10">
    <source>
        <dbReference type="SAM" id="MobiDB-lite"/>
    </source>
</evidence>
<comment type="function">
    <text evidence="7">F-actin regulator involved in anterograde Golgi to endosome transport: upon ubiquitination via 'Lys-33'-linked ubiquitin chains by the BCR(KLHL20) E3 ubiquitin ligase complex, interacts with EPS15 and localizes to the trans-Golgi network, where it promotes actin polymerization, thereby facilitating post-Golgi trafficking. May play a role in the maintenance of the Golgi apparatus morphology.</text>
</comment>
<organism evidence="12 13">
    <name type="scientific">Pleuronectes platessa</name>
    <name type="common">European plaice</name>
    <dbReference type="NCBI Taxonomy" id="8262"/>
    <lineage>
        <taxon>Eukaryota</taxon>
        <taxon>Metazoa</taxon>
        <taxon>Chordata</taxon>
        <taxon>Craniata</taxon>
        <taxon>Vertebrata</taxon>
        <taxon>Euteleostomi</taxon>
        <taxon>Actinopterygii</taxon>
        <taxon>Neopterygii</taxon>
        <taxon>Teleostei</taxon>
        <taxon>Neoteleostei</taxon>
        <taxon>Acanthomorphata</taxon>
        <taxon>Carangaria</taxon>
        <taxon>Pleuronectiformes</taxon>
        <taxon>Pleuronectoidei</taxon>
        <taxon>Pleuronectidae</taxon>
        <taxon>Pleuronectes</taxon>
    </lineage>
</organism>
<dbReference type="PROSITE" id="PS50082">
    <property type="entry name" value="WD_REPEATS_2"/>
    <property type="match status" value="2"/>
</dbReference>
<evidence type="ECO:0000256" key="7">
    <source>
        <dbReference type="ARBA" id="ARBA00024838"/>
    </source>
</evidence>
<evidence type="ECO:0000256" key="4">
    <source>
        <dbReference type="ARBA" id="ARBA00022574"/>
    </source>
</evidence>
<dbReference type="Pfam" id="PF00400">
    <property type="entry name" value="WD40"/>
    <property type="match status" value="2"/>
</dbReference>
<gene>
    <name evidence="12" type="ORF">PLEPLA_LOCUS9038</name>
</gene>
<feature type="repeat" description="WD" evidence="8">
    <location>
        <begin position="425"/>
        <end position="457"/>
    </location>
</feature>
<evidence type="ECO:0000256" key="3">
    <source>
        <dbReference type="ARBA" id="ARBA00022490"/>
    </source>
</evidence>
<evidence type="ECO:0000256" key="2">
    <source>
        <dbReference type="ARBA" id="ARBA00009482"/>
    </source>
</evidence>
<keyword evidence="5 9" id="KW-0677">Repeat</keyword>
<dbReference type="GO" id="GO:0003779">
    <property type="term" value="F:actin binding"/>
    <property type="evidence" value="ECO:0007669"/>
    <property type="project" value="UniProtKB-KW"/>
</dbReference>
<dbReference type="SMART" id="SM01167">
    <property type="entry name" value="DUF1900"/>
    <property type="match status" value="2"/>
</dbReference>
<protein>
    <recommendedName>
        <fullName evidence="9">Coronin</fullName>
    </recommendedName>
</protein>
<comment type="caution">
    <text evidence="12">The sequence shown here is derived from an EMBL/GenBank/DDBJ whole genome shotgun (WGS) entry which is preliminary data.</text>
</comment>
<keyword evidence="4 8" id="KW-0853">WD repeat</keyword>
<evidence type="ECO:0000256" key="6">
    <source>
        <dbReference type="ARBA" id="ARBA00023203"/>
    </source>
</evidence>
<keyword evidence="6" id="KW-0009">Actin-binding</keyword>
<dbReference type="InterPro" id="IPR015505">
    <property type="entry name" value="Coronin"/>
</dbReference>
<feature type="compositionally biased region" description="Low complexity" evidence="10">
    <location>
        <begin position="213"/>
        <end position="247"/>
    </location>
</feature>
<dbReference type="GO" id="GO:0030036">
    <property type="term" value="P:actin cytoskeleton organization"/>
    <property type="evidence" value="ECO:0007669"/>
    <property type="project" value="UniProtKB-ARBA"/>
</dbReference>
<dbReference type="InterPro" id="IPR036322">
    <property type="entry name" value="WD40_repeat_dom_sf"/>
</dbReference>
<comment type="similarity">
    <text evidence="2 9">Belongs to the WD repeat coronin family.</text>
</comment>
<name>A0A9N7YD00_PLEPL</name>
<dbReference type="PROSITE" id="PS50294">
    <property type="entry name" value="WD_REPEATS_REGION"/>
    <property type="match status" value="2"/>
</dbReference>
<evidence type="ECO:0000313" key="13">
    <source>
        <dbReference type="Proteomes" id="UP001153269"/>
    </source>
</evidence>
<dbReference type="InterPro" id="IPR001680">
    <property type="entry name" value="WD40_rpt"/>
</dbReference>
<dbReference type="PANTHER" id="PTHR10856:SF20">
    <property type="entry name" value="CORONIN-7"/>
    <property type="match status" value="1"/>
</dbReference>
<proteinExistence type="inferred from homology"/>
<dbReference type="InterPro" id="IPR015943">
    <property type="entry name" value="WD40/YVTN_repeat-like_dom_sf"/>
</dbReference>
<accession>A0A9N7YD00</accession>
<feature type="domain" description="DUF1899" evidence="11">
    <location>
        <begin position="259"/>
        <end position="323"/>
    </location>
</feature>
<feature type="region of interest" description="Disordered" evidence="10">
    <location>
        <begin position="143"/>
        <end position="254"/>
    </location>
</feature>
<dbReference type="PANTHER" id="PTHR10856">
    <property type="entry name" value="CORONIN"/>
    <property type="match status" value="1"/>
</dbReference>
<evidence type="ECO:0000256" key="8">
    <source>
        <dbReference type="PROSITE-ProRule" id="PRU00221"/>
    </source>
</evidence>
<dbReference type="SMART" id="SM01166">
    <property type="entry name" value="DUF1899"/>
    <property type="match status" value="1"/>
</dbReference>
<evidence type="ECO:0000256" key="9">
    <source>
        <dbReference type="RuleBase" id="RU280818"/>
    </source>
</evidence>
<evidence type="ECO:0000313" key="12">
    <source>
        <dbReference type="EMBL" id="CAB1421156.1"/>
    </source>
</evidence>
<keyword evidence="3" id="KW-0963">Cytoplasm</keyword>
<comment type="subcellular location">
    <subcellularLocation>
        <location evidence="1">Cytoplasm</location>
    </subcellularLocation>
</comment>
<dbReference type="SMART" id="SM00320">
    <property type="entry name" value="WD40"/>
    <property type="match status" value="3"/>
</dbReference>
<evidence type="ECO:0000256" key="1">
    <source>
        <dbReference type="ARBA" id="ARBA00004496"/>
    </source>
</evidence>
<dbReference type="Pfam" id="PF08953">
    <property type="entry name" value="DUF1899"/>
    <property type="match status" value="1"/>
</dbReference>
<dbReference type="PROSITE" id="PS00678">
    <property type="entry name" value="WD_REPEATS_1"/>
    <property type="match status" value="1"/>
</dbReference>
<keyword evidence="13" id="KW-1185">Reference proteome</keyword>
<dbReference type="AlphaFoldDB" id="A0A9N7YD00"/>
<dbReference type="InterPro" id="IPR015048">
    <property type="entry name" value="DUF1899"/>
</dbReference>
<feature type="region of interest" description="Disordered" evidence="10">
    <location>
        <begin position="1"/>
        <end position="21"/>
    </location>
</feature>
<feature type="compositionally biased region" description="Basic and acidic residues" evidence="10">
    <location>
        <begin position="195"/>
        <end position="209"/>
    </location>
</feature>
<dbReference type="EMBL" id="CADEAL010000506">
    <property type="protein sequence ID" value="CAB1421156.1"/>
    <property type="molecule type" value="Genomic_DNA"/>
</dbReference>
<evidence type="ECO:0000256" key="5">
    <source>
        <dbReference type="ARBA" id="ARBA00022737"/>
    </source>
</evidence>
<evidence type="ECO:0000259" key="11">
    <source>
        <dbReference type="SMART" id="SM01166"/>
    </source>
</evidence>
<dbReference type="Gene3D" id="2.130.10.10">
    <property type="entry name" value="YVTN repeat-like/Quinoprotein amine dehydrogenase"/>
    <property type="match status" value="2"/>
</dbReference>
<feature type="repeat" description="WD" evidence="8">
    <location>
        <begin position="382"/>
        <end position="424"/>
    </location>
</feature>
<dbReference type="Pfam" id="PF16300">
    <property type="entry name" value="WD40_4"/>
    <property type="match status" value="1"/>
</dbReference>
<dbReference type="FunFam" id="2.130.10.10:FF:000076">
    <property type="entry name" value="Coronin"/>
    <property type="match status" value="1"/>
</dbReference>
<dbReference type="InterPro" id="IPR019775">
    <property type="entry name" value="WD40_repeat_CS"/>
</dbReference>